<dbReference type="EnsemblProtists" id="EOD09327">
    <property type="protein sequence ID" value="EOD09327"/>
    <property type="gene ID" value="EMIHUDRAFT_358584"/>
</dbReference>
<proteinExistence type="predicted"/>
<organism evidence="2 3">
    <name type="scientific">Emiliania huxleyi (strain CCMP1516)</name>
    <dbReference type="NCBI Taxonomy" id="280463"/>
    <lineage>
        <taxon>Eukaryota</taxon>
        <taxon>Haptista</taxon>
        <taxon>Haptophyta</taxon>
        <taxon>Prymnesiophyceae</taxon>
        <taxon>Isochrysidales</taxon>
        <taxon>Noelaerhabdaceae</taxon>
        <taxon>Emiliania</taxon>
    </lineage>
</organism>
<feature type="region of interest" description="Disordered" evidence="1">
    <location>
        <begin position="1"/>
        <end position="26"/>
    </location>
</feature>
<evidence type="ECO:0000313" key="3">
    <source>
        <dbReference type="Proteomes" id="UP000013827"/>
    </source>
</evidence>
<dbReference type="KEGG" id="ehx:EMIHUDRAFT_358584"/>
<dbReference type="EnsemblProtists" id="EOD38699">
    <property type="protein sequence ID" value="EOD38699"/>
    <property type="gene ID" value="EMIHUDRAFT_373036"/>
</dbReference>
<dbReference type="RefSeq" id="XP_005761756.1">
    <property type="nucleotide sequence ID" value="XM_005761699.1"/>
</dbReference>
<evidence type="ECO:0000256" key="1">
    <source>
        <dbReference type="SAM" id="MobiDB-lite"/>
    </source>
</evidence>
<name>A0A0D3IDJ2_EMIH1</name>
<feature type="compositionally biased region" description="Low complexity" evidence="1">
    <location>
        <begin position="13"/>
        <end position="23"/>
    </location>
</feature>
<dbReference type="HOGENOM" id="CLU_2965695_0_0_1"/>
<protein>
    <submittedName>
        <fullName evidence="2">Uncharacterized protein</fullName>
    </submittedName>
</protein>
<dbReference type="AlphaFoldDB" id="A0A0D3IDJ2"/>
<dbReference type="PaxDb" id="2903-EOD09327"/>
<dbReference type="RefSeq" id="XP_005791128.1">
    <property type="nucleotide sequence ID" value="XM_005791071.1"/>
</dbReference>
<dbReference type="GeneID" id="17283968"/>
<dbReference type="Proteomes" id="UP000013827">
    <property type="component" value="Unassembled WGS sequence"/>
</dbReference>
<dbReference type="KEGG" id="ehx:EMIHUDRAFT_373036"/>
<evidence type="ECO:0000313" key="2">
    <source>
        <dbReference type="EnsemblProtists" id="EOD09327"/>
    </source>
</evidence>
<sequence>MRVTAAPPRGVCSTSPSRTSSGSAEAPLTRRWCSLLMETASPLDVEKRRYVAGESSACR</sequence>
<dbReference type="GeneID" id="17255456"/>
<reference evidence="3" key="1">
    <citation type="journal article" date="2013" name="Nature">
        <title>Pan genome of the phytoplankton Emiliania underpins its global distribution.</title>
        <authorList>
            <person name="Read B.A."/>
            <person name="Kegel J."/>
            <person name="Klute M.J."/>
            <person name="Kuo A."/>
            <person name="Lefebvre S.C."/>
            <person name="Maumus F."/>
            <person name="Mayer C."/>
            <person name="Miller J."/>
            <person name="Monier A."/>
            <person name="Salamov A."/>
            <person name="Young J."/>
            <person name="Aguilar M."/>
            <person name="Claverie J.M."/>
            <person name="Frickenhaus S."/>
            <person name="Gonzalez K."/>
            <person name="Herman E.K."/>
            <person name="Lin Y.C."/>
            <person name="Napier J."/>
            <person name="Ogata H."/>
            <person name="Sarno A.F."/>
            <person name="Shmutz J."/>
            <person name="Schroeder D."/>
            <person name="de Vargas C."/>
            <person name="Verret F."/>
            <person name="von Dassow P."/>
            <person name="Valentin K."/>
            <person name="Van de Peer Y."/>
            <person name="Wheeler G."/>
            <person name="Dacks J.B."/>
            <person name="Delwiche C.F."/>
            <person name="Dyhrman S.T."/>
            <person name="Glockner G."/>
            <person name="John U."/>
            <person name="Richards T."/>
            <person name="Worden A.Z."/>
            <person name="Zhang X."/>
            <person name="Grigoriev I.V."/>
            <person name="Allen A.E."/>
            <person name="Bidle K."/>
            <person name="Borodovsky M."/>
            <person name="Bowler C."/>
            <person name="Brownlee C."/>
            <person name="Cock J.M."/>
            <person name="Elias M."/>
            <person name="Gladyshev V.N."/>
            <person name="Groth M."/>
            <person name="Guda C."/>
            <person name="Hadaegh A."/>
            <person name="Iglesias-Rodriguez M.D."/>
            <person name="Jenkins J."/>
            <person name="Jones B.M."/>
            <person name="Lawson T."/>
            <person name="Leese F."/>
            <person name="Lindquist E."/>
            <person name="Lobanov A."/>
            <person name="Lomsadze A."/>
            <person name="Malik S.B."/>
            <person name="Marsh M.E."/>
            <person name="Mackinder L."/>
            <person name="Mock T."/>
            <person name="Mueller-Roeber B."/>
            <person name="Pagarete A."/>
            <person name="Parker M."/>
            <person name="Probert I."/>
            <person name="Quesneville H."/>
            <person name="Raines C."/>
            <person name="Rensing S.A."/>
            <person name="Riano-Pachon D.M."/>
            <person name="Richier S."/>
            <person name="Rokitta S."/>
            <person name="Shiraiwa Y."/>
            <person name="Soanes D.M."/>
            <person name="van der Giezen M."/>
            <person name="Wahlund T.M."/>
            <person name="Williams B."/>
            <person name="Wilson W."/>
            <person name="Wolfe G."/>
            <person name="Wurch L.L."/>
        </authorList>
    </citation>
    <scope>NUCLEOTIDE SEQUENCE</scope>
</reference>
<accession>A0A0D3IDJ2</accession>
<reference evidence="2" key="2">
    <citation type="submission" date="2024-10" db="UniProtKB">
        <authorList>
            <consortium name="EnsemblProtists"/>
        </authorList>
    </citation>
    <scope>IDENTIFICATION</scope>
</reference>
<keyword evidence="3" id="KW-1185">Reference proteome</keyword>